<name>A0A5C6S4Z7_9BACT</name>
<sequence>MIKDIQDRKVEDVAIAMAPRPGGQEGQEELWDCYLINLKEEPIQNVLVNSKGYGEVGGEKMATTVLRHFFEQIGPLEVVKIEPIQVKLFSLTNEYWISFTHDDYMYDKKYVFVKGSIEKSNFTTIPFINQQGVMIR</sequence>
<dbReference type="RefSeq" id="WP_147165625.1">
    <property type="nucleotide sequence ID" value="NZ_VOOR01000002.1"/>
</dbReference>
<comment type="caution">
    <text evidence="1">The sequence shown here is derived from an EMBL/GenBank/DDBJ whole genome shotgun (WGS) entry which is preliminary data.</text>
</comment>
<evidence type="ECO:0000313" key="1">
    <source>
        <dbReference type="EMBL" id="TXB69493.1"/>
    </source>
</evidence>
<dbReference type="EMBL" id="VOOR01000002">
    <property type="protein sequence ID" value="TXB69493.1"/>
    <property type="molecule type" value="Genomic_DNA"/>
</dbReference>
<dbReference type="OrthoDB" id="953239at2"/>
<evidence type="ECO:0000313" key="2">
    <source>
        <dbReference type="Proteomes" id="UP000321580"/>
    </source>
</evidence>
<protein>
    <submittedName>
        <fullName evidence="1">Uncharacterized protein</fullName>
    </submittedName>
</protein>
<accession>A0A5C6S4Z7</accession>
<organism evidence="1 2">
    <name type="scientific">Phaeodactylibacter luteus</name>
    <dbReference type="NCBI Taxonomy" id="1564516"/>
    <lineage>
        <taxon>Bacteria</taxon>
        <taxon>Pseudomonadati</taxon>
        <taxon>Bacteroidota</taxon>
        <taxon>Saprospiria</taxon>
        <taxon>Saprospirales</taxon>
        <taxon>Haliscomenobacteraceae</taxon>
        <taxon>Phaeodactylibacter</taxon>
    </lineage>
</organism>
<dbReference type="Proteomes" id="UP000321580">
    <property type="component" value="Unassembled WGS sequence"/>
</dbReference>
<dbReference type="AlphaFoldDB" id="A0A5C6S4Z7"/>
<reference evidence="1 2" key="1">
    <citation type="submission" date="2019-08" db="EMBL/GenBank/DDBJ databases">
        <title>Genome of Phaeodactylibacter luteus.</title>
        <authorList>
            <person name="Bowman J.P."/>
        </authorList>
    </citation>
    <scope>NUCLEOTIDE SEQUENCE [LARGE SCALE GENOMIC DNA]</scope>
    <source>
        <strain evidence="1 2">KCTC 42180</strain>
    </source>
</reference>
<proteinExistence type="predicted"/>
<keyword evidence="2" id="KW-1185">Reference proteome</keyword>
<gene>
    <name evidence="1" type="ORF">FRY97_01405</name>
</gene>